<dbReference type="PROSITE" id="PS50846">
    <property type="entry name" value="HMA_2"/>
    <property type="match status" value="1"/>
</dbReference>
<dbReference type="SUPFAM" id="SSF55008">
    <property type="entry name" value="HMA, heavy metal-associated domain"/>
    <property type="match status" value="1"/>
</dbReference>
<dbReference type="CDD" id="cd00371">
    <property type="entry name" value="HMA"/>
    <property type="match status" value="1"/>
</dbReference>
<name>A0A1G8XIW9_9STAP</name>
<dbReference type="InterPro" id="IPR006121">
    <property type="entry name" value="HMA_dom"/>
</dbReference>
<reference evidence="4" key="1">
    <citation type="submission" date="2016-10" db="EMBL/GenBank/DDBJ databases">
        <authorList>
            <person name="Varghese N."/>
            <person name="Submissions S."/>
        </authorList>
    </citation>
    <scope>NUCLEOTIDE SEQUENCE [LARGE SCALE GENOMIC DNA]</scope>
    <source>
        <strain evidence="4">CGMCC 1.8911</strain>
    </source>
</reference>
<dbReference type="GO" id="GO:0046872">
    <property type="term" value="F:metal ion binding"/>
    <property type="evidence" value="ECO:0007669"/>
    <property type="project" value="UniProtKB-KW"/>
</dbReference>
<gene>
    <name evidence="3" type="ORF">SAMN05216187_103177</name>
</gene>
<proteinExistence type="predicted"/>
<dbReference type="InterPro" id="IPR036163">
    <property type="entry name" value="HMA_dom_sf"/>
</dbReference>
<dbReference type="Gene3D" id="3.30.70.100">
    <property type="match status" value="1"/>
</dbReference>
<sequence>MMSNVTMQLETLSCPTCIKKIEGALLKTAGVESAKLMFNASKAKAEYDPEKVTADELKGVVEKLGYEVLKVKEA</sequence>
<organism evidence="3 4">
    <name type="scientific">Jeotgalicoccus aerolatus</name>
    <dbReference type="NCBI Taxonomy" id="709510"/>
    <lineage>
        <taxon>Bacteria</taxon>
        <taxon>Bacillati</taxon>
        <taxon>Bacillota</taxon>
        <taxon>Bacilli</taxon>
        <taxon>Bacillales</taxon>
        <taxon>Staphylococcaceae</taxon>
        <taxon>Jeotgalicoccus</taxon>
    </lineage>
</organism>
<protein>
    <submittedName>
        <fullName evidence="3">Heavy-metal-associated domain-containing protein</fullName>
    </submittedName>
</protein>
<keyword evidence="1" id="KW-0479">Metal-binding</keyword>
<evidence type="ECO:0000313" key="3">
    <source>
        <dbReference type="EMBL" id="SDJ90416.1"/>
    </source>
</evidence>
<dbReference type="Proteomes" id="UP000242700">
    <property type="component" value="Unassembled WGS sequence"/>
</dbReference>
<dbReference type="FunFam" id="3.30.70.100:FF:000001">
    <property type="entry name" value="ATPase copper transporting beta"/>
    <property type="match status" value="1"/>
</dbReference>
<accession>A0A1G8XIW9</accession>
<dbReference type="Pfam" id="PF00403">
    <property type="entry name" value="HMA"/>
    <property type="match status" value="1"/>
</dbReference>
<dbReference type="AlphaFoldDB" id="A0A1G8XIW9"/>
<evidence type="ECO:0000313" key="4">
    <source>
        <dbReference type="Proteomes" id="UP000242700"/>
    </source>
</evidence>
<evidence type="ECO:0000259" key="2">
    <source>
        <dbReference type="PROSITE" id="PS50846"/>
    </source>
</evidence>
<evidence type="ECO:0000256" key="1">
    <source>
        <dbReference type="ARBA" id="ARBA00022723"/>
    </source>
</evidence>
<feature type="domain" description="HMA" evidence="2">
    <location>
        <begin position="3"/>
        <end position="69"/>
    </location>
</feature>
<dbReference type="STRING" id="586411.SAMN05216187_103177"/>
<dbReference type="EMBL" id="FNFI01000003">
    <property type="protein sequence ID" value="SDJ90416.1"/>
    <property type="molecule type" value="Genomic_DNA"/>
</dbReference>